<name>A0A6C0E0F1_9ZZZZ</name>
<evidence type="ECO:0000313" key="1">
    <source>
        <dbReference type="EMBL" id="QHT22524.1"/>
    </source>
</evidence>
<dbReference type="EMBL" id="MN739711">
    <property type="protein sequence ID" value="QHT22524.1"/>
    <property type="molecule type" value="Genomic_DNA"/>
</dbReference>
<sequence>MIEFAYVTFVNNNKQYIELLKSTVKSVKAFSKYKLIIYFVNTPQIVSKQFEDEQIIIRHIDINLQNIYYYKPYVIIDAIKNGLLHGYFIESDDLLTPHADDYLYEQSLLLYKFPISPIHPNDPQIPMIDMLTVNSLKKTQHYIHAHVLFSETCLTFIEEWLDNCLKYDNYRNADETVLNLLYWKYNCTKHYLDVIDPWYENFYTDIKTRDSACTFHGCKDPVIQMKLFEDMVLFYKLEKNFTLHNK</sequence>
<reference evidence="1" key="1">
    <citation type="journal article" date="2020" name="Nature">
        <title>Giant virus diversity and host interactions through global metagenomics.</title>
        <authorList>
            <person name="Schulz F."/>
            <person name="Roux S."/>
            <person name="Paez-Espino D."/>
            <person name="Jungbluth S."/>
            <person name="Walsh D.A."/>
            <person name="Denef V.J."/>
            <person name="McMahon K.D."/>
            <person name="Konstantinidis K.T."/>
            <person name="Eloe-Fadrosh E.A."/>
            <person name="Kyrpides N.C."/>
            <person name="Woyke T."/>
        </authorList>
    </citation>
    <scope>NUCLEOTIDE SEQUENCE</scope>
    <source>
        <strain evidence="1">GVMAG-M-3300023179-111</strain>
    </source>
</reference>
<evidence type="ECO:0008006" key="2">
    <source>
        <dbReference type="Google" id="ProtNLM"/>
    </source>
</evidence>
<dbReference type="AlphaFoldDB" id="A0A6C0E0F1"/>
<protein>
    <recommendedName>
        <fullName evidence="2">Glycosyltransferase</fullName>
    </recommendedName>
</protein>
<accession>A0A6C0E0F1</accession>
<organism evidence="1">
    <name type="scientific">viral metagenome</name>
    <dbReference type="NCBI Taxonomy" id="1070528"/>
    <lineage>
        <taxon>unclassified sequences</taxon>
        <taxon>metagenomes</taxon>
        <taxon>organismal metagenomes</taxon>
    </lineage>
</organism>
<proteinExistence type="predicted"/>